<feature type="transmembrane region" description="Helical" evidence="1">
    <location>
        <begin position="95"/>
        <end position="117"/>
    </location>
</feature>
<name>A0A6N6N344_9BACT</name>
<dbReference type="OrthoDB" id="5470719at2"/>
<accession>A0A6N6N344</accession>
<feature type="transmembrane region" description="Helical" evidence="1">
    <location>
        <begin position="55"/>
        <end position="83"/>
    </location>
</feature>
<reference evidence="2 3" key="1">
    <citation type="journal article" date="2017" name="Int. J. Syst. Evol. Microbiol.">
        <title>Desulfovibrio senegalensis sp. nov., a mesophilic sulfate reducer isolated from marine sediment.</title>
        <authorList>
            <person name="Thioye A."/>
            <person name="Gam Z.B.A."/>
            <person name="Mbengue M."/>
            <person name="Cayol J.L."/>
            <person name="Joseph-Bartoli M."/>
            <person name="Toure-Kane C."/>
            <person name="Labat M."/>
        </authorList>
    </citation>
    <scope>NUCLEOTIDE SEQUENCE [LARGE SCALE GENOMIC DNA]</scope>
    <source>
        <strain evidence="2 3">DSM 101509</strain>
    </source>
</reference>
<keyword evidence="1" id="KW-0812">Transmembrane</keyword>
<evidence type="ECO:0008006" key="4">
    <source>
        <dbReference type="Google" id="ProtNLM"/>
    </source>
</evidence>
<proteinExistence type="predicted"/>
<sequence>MQRRSTSLQVVAWWLAYTIVAVWLQTLLPGVDFLAPGVVLSLQERPGAQTGFMVLAWVLLQEGMGSMAFGYGLMWYGVLVLAYLGGRWLFESRSFLFMCLLGLLLGAMHPLLVYSLASLQGLAWSVPDMMLEGAIQAGIFPVAWYAARSLFPRGMRYDDAHV</sequence>
<keyword evidence="3" id="KW-1185">Reference proteome</keyword>
<gene>
    <name evidence="2" type="ORF">F8A88_09760</name>
</gene>
<evidence type="ECO:0000313" key="2">
    <source>
        <dbReference type="EMBL" id="KAB1441862.1"/>
    </source>
</evidence>
<evidence type="ECO:0000256" key="1">
    <source>
        <dbReference type="SAM" id="Phobius"/>
    </source>
</evidence>
<dbReference type="Proteomes" id="UP000438699">
    <property type="component" value="Unassembled WGS sequence"/>
</dbReference>
<feature type="transmembrane region" description="Helical" evidence="1">
    <location>
        <begin position="12"/>
        <end position="35"/>
    </location>
</feature>
<dbReference type="RefSeq" id="WP_151150954.1">
    <property type="nucleotide sequence ID" value="NZ_WAIE01000003.1"/>
</dbReference>
<organism evidence="2 3">
    <name type="scientific">Pseudodesulfovibrio senegalensis</name>
    <dbReference type="NCBI Taxonomy" id="1721087"/>
    <lineage>
        <taxon>Bacteria</taxon>
        <taxon>Pseudomonadati</taxon>
        <taxon>Thermodesulfobacteriota</taxon>
        <taxon>Desulfovibrionia</taxon>
        <taxon>Desulfovibrionales</taxon>
        <taxon>Desulfovibrionaceae</taxon>
    </lineage>
</organism>
<feature type="transmembrane region" description="Helical" evidence="1">
    <location>
        <begin position="129"/>
        <end position="147"/>
    </location>
</feature>
<protein>
    <recommendedName>
        <fullName evidence="4">Rod shape-determining protein MreD</fullName>
    </recommendedName>
</protein>
<keyword evidence="1" id="KW-1133">Transmembrane helix</keyword>
<keyword evidence="1" id="KW-0472">Membrane</keyword>
<dbReference type="AlphaFoldDB" id="A0A6N6N344"/>
<evidence type="ECO:0000313" key="3">
    <source>
        <dbReference type="Proteomes" id="UP000438699"/>
    </source>
</evidence>
<dbReference type="EMBL" id="WAIE01000003">
    <property type="protein sequence ID" value="KAB1441862.1"/>
    <property type="molecule type" value="Genomic_DNA"/>
</dbReference>
<comment type="caution">
    <text evidence="2">The sequence shown here is derived from an EMBL/GenBank/DDBJ whole genome shotgun (WGS) entry which is preliminary data.</text>
</comment>